<reference evidence="3" key="1">
    <citation type="journal article" date="2019" name="Int. J. Syst. Evol. Microbiol.">
        <title>The Global Catalogue of Microorganisms (GCM) 10K type strain sequencing project: providing services to taxonomists for standard genome sequencing and annotation.</title>
        <authorList>
            <consortium name="The Broad Institute Genomics Platform"/>
            <consortium name="The Broad Institute Genome Sequencing Center for Infectious Disease"/>
            <person name="Wu L."/>
            <person name="Ma J."/>
        </authorList>
    </citation>
    <scope>NUCLEOTIDE SEQUENCE [LARGE SCALE GENOMIC DNA]</scope>
    <source>
        <strain evidence="3">JCM 11444</strain>
    </source>
</reference>
<evidence type="ECO:0000313" key="2">
    <source>
        <dbReference type="EMBL" id="GAA0915932.1"/>
    </source>
</evidence>
<keyword evidence="3" id="KW-1185">Reference proteome</keyword>
<gene>
    <name evidence="2" type="ORF">GCM10009575_003800</name>
</gene>
<evidence type="ECO:0000313" key="3">
    <source>
        <dbReference type="Proteomes" id="UP001500418"/>
    </source>
</evidence>
<dbReference type="Proteomes" id="UP001500418">
    <property type="component" value="Unassembled WGS sequence"/>
</dbReference>
<feature type="region of interest" description="Disordered" evidence="1">
    <location>
        <begin position="33"/>
        <end position="117"/>
    </location>
</feature>
<proteinExistence type="predicted"/>
<evidence type="ECO:0000256" key="1">
    <source>
        <dbReference type="SAM" id="MobiDB-lite"/>
    </source>
</evidence>
<dbReference type="EMBL" id="BAAAID010000002">
    <property type="protein sequence ID" value="GAA0915932.1"/>
    <property type="molecule type" value="Genomic_DNA"/>
</dbReference>
<accession>A0ABP3Z628</accession>
<feature type="compositionally biased region" description="Pro residues" evidence="1">
    <location>
        <begin position="50"/>
        <end position="63"/>
    </location>
</feature>
<name>A0ABP3Z628_9ACTN</name>
<organism evidence="2 3">
    <name type="scientific">Streptomyces rhizosphaericus</name>
    <dbReference type="NCBI Taxonomy" id="114699"/>
    <lineage>
        <taxon>Bacteria</taxon>
        <taxon>Bacillati</taxon>
        <taxon>Actinomycetota</taxon>
        <taxon>Actinomycetes</taxon>
        <taxon>Kitasatosporales</taxon>
        <taxon>Streptomycetaceae</taxon>
        <taxon>Streptomyces</taxon>
        <taxon>Streptomyces violaceusniger group</taxon>
    </lineage>
</organism>
<comment type="caution">
    <text evidence="2">The sequence shown here is derived from an EMBL/GenBank/DDBJ whole genome shotgun (WGS) entry which is preliminary data.</text>
</comment>
<protein>
    <submittedName>
        <fullName evidence="2">Uncharacterized protein</fullName>
    </submittedName>
</protein>
<sequence>MRSGQDGPLVLAGSLDRRVGMWLRPELSNQRFPLVGRARRGGVSGGSFSPPRPFPLPGAPPLDPGIWSGARHATDPHIDAPGSGGTPDRALGRSPDQALRRNPRPGPGAKRPSKARD</sequence>